<proteinExistence type="predicted"/>
<name>A0ABT4VU38_9HYPH</name>
<dbReference type="InterPro" id="IPR012347">
    <property type="entry name" value="Ferritin-like"/>
</dbReference>
<dbReference type="PANTHER" id="PTHR30458:SF0">
    <property type="entry name" value="1,2-PHENYLACETYL-COA EPOXIDASE, SUBUNIT C"/>
    <property type="match status" value="1"/>
</dbReference>
<dbReference type="Proteomes" id="UP001148313">
    <property type="component" value="Unassembled WGS sequence"/>
</dbReference>
<comment type="caution">
    <text evidence="1">The sequence shown here is derived from an EMBL/GenBank/DDBJ whole genome shotgun (WGS) entry which is preliminary data.</text>
</comment>
<keyword evidence="2" id="KW-1185">Reference proteome</keyword>
<organism evidence="1 2">
    <name type="scientific">Hoeflea poritis</name>
    <dbReference type="NCBI Taxonomy" id="2993659"/>
    <lineage>
        <taxon>Bacteria</taxon>
        <taxon>Pseudomonadati</taxon>
        <taxon>Pseudomonadota</taxon>
        <taxon>Alphaproteobacteria</taxon>
        <taxon>Hyphomicrobiales</taxon>
        <taxon>Rhizobiaceae</taxon>
        <taxon>Hoeflea</taxon>
    </lineage>
</organism>
<evidence type="ECO:0000313" key="1">
    <source>
        <dbReference type="EMBL" id="MDA4847710.1"/>
    </source>
</evidence>
<reference evidence="1" key="1">
    <citation type="submission" date="2022-11" db="EMBL/GenBank/DDBJ databases">
        <title>Hoeflea poritis sp. nov., isolated from scleractinian coral Porites lutea.</title>
        <authorList>
            <person name="Zhang G."/>
            <person name="Wei Q."/>
            <person name="Cai L."/>
        </authorList>
    </citation>
    <scope>NUCLEOTIDE SEQUENCE</scope>
    <source>
        <strain evidence="1">E7-10</strain>
    </source>
</reference>
<dbReference type="PANTHER" id="PTHR30458">
    <property type="entry name" value="PHENYLACETIC ACID DEGRADATION PROTEIN PAA"/>
    <property type="match status" value="1"/>
</dbReference>
<dbReference type="SUPFAM" id="SSF47240">
    <property type="entry name" value="Ferritin-like"/>
    <property type="match status" value="1"/>
</dbReference>
<protein>
    <submittedName>
        <fullName evidence="1">Phenylacetate-CoA oxygenase subunit PaaC</fullName>
        <ecNumber evidence="1">1.14.13.149</ecNumber>
    </submittedName>
</protein>
<dbReference type="Gene3D" id="1.20.1260.10">
    <property type="match status" value="1"/>
</dbReference>
<dbReference type="EC" id="1.14.13.149" evidence="1"/>
<dbReference type="InterPro" id="IPR052703">
    <property type="entry name" value="Aromatic_CoA_ox/epox"/>
</dbReference>
<dbReference type="NCBIfam" id="TIGR02158">
    <property type="entry name" value="PA_CoA_Oxy3"/>
    <property type="match status" value="1"/>
</dbReference>
<dbReference type="PIRSF" id="PIRSF037834">
    <property type="entry name" value="PA_CoA_Oase3"/>
    <property type="match status" value="1"/>
</dbReference>
<dbReference type="GO" id="GO:0097266">
    <property type="term" value="F:phenylacetyl-CoA 1,2-epoxidase activity"/>
    <property type="evidence" value="ECO:0007669"/>
    <property type="project" value="UniProtKB-EC"/>
</dbReference>
<dbReference type="InterPro" id="IPR011882">
    <property type="entry name" value="PaaC"/>
</dbReference>
<keyword evidence="1" id="KW-0560">Oxidoreductase</keyword>
<dbReference type="InterPro" id="IPR007814">
    <property type="entry name" value="PaaA_PaaC"/>
</dbReference>
<sequence length="252" mass="28282">MAKDNTLFTYLLRLADDHLILSQRLGEWTGRAPTLEEDLALTNIALDLIGQARSLYSYAGAVEGQGRDEDQLAFTRPERDYLNALIVEQPNGDFAHTIVRQFFIAAFMVPFWREMEKSDDEQLAAIAAKASKEVAYHLRHTAEWVVRLGDGTEESHQRMVEALEGLIIYTGELFENDAIAKAAIAGGYGVDTEALRDEWRQTVVQVLGEATLELPNAGYMQKGGRDGVHTEHLGHILSELQYMQRAYPGLTW</sequence>
<dbReference type="Pfam" id="PF05138">
    <property type="entry name" value="PaaA_PaaC"/>
    <property type="match status" value="1"/>
</dbReference>
<dbReference type="RefSeq" id="WP_271091548.1">
    <property type="nucleotide sequence ID" value="NZ_JAPJZH010000015.1"/>
</dbReference>
<dbReference type="EMBL" id="JAPJZH010000015">
    <property type="protein sequence ID" value="MDA4847710.1"/>
    <property type="molecule type" value="Genomic_DNA"/>
</dbReference>
<evidence type="ECO:0000313" key="2">
    <source>
        <dbReference type="Proteomes" id="UP001148313"/>
    </source>
</evidence>
<accession>A0ABT4VU38</accession>
<dbReference type="InterPro" id="IPR009078">
    <property type="entry name" value="Ferritin-like_SF"/>
</dbReference>
<gene>
    <name evidence="1" type="primary">paaC</name>
    <name evidence="1" type="ORF">OOZ53_20285</name>
</gene>